<keyword evidence="3 5" id="KW-0560">Oxidoreductase</keyword>
<sequence>MNDHLTQPRAGGPEPVRLVVVSAGVSDPSSTRMLADRVAGKALEALRRGGRDATASVIELAPIAGDIARAVVAGHLDGPVQEAVDRIAAADVLVMSTPVYKAGVSGLFKSFVDVLDDDLVIATPVVLAATAGSERHAMVVDDQMRPLFAFLRALPVPTSLFATPDDWASPAFTRRIERAAGELAHLVDAGIRTTIADSEWDGYQHRFAGNATRSQRSVDDVDFDTDLMRLATGGAPRADQR</sequence>
<dbReference type="InterPro" id="IPR029039">
    <property type="entry name" value="Flavoprotein-like_sf"/>
</dbReference>
<dbReference type="EC" id="1.-.-.-" evidence="5"/>
<dbReference type="PANTHER" id="PTHR43408:SF2">
    <property type="entry name" value="FMN REDUCTASE (NADPH)"/>
    <property type="match status" value="1"/>
</dbReference>
<dbReference type="Proteomes" id="UP001595847">
    <property type="component" value="Unassembled WGS sequence"/>
</dbReference>
<dbReference type="Pfam" id="PF03358">
    <property type="entry name" value="FMN_red"/>
    <property type="match status" value="1"/>
</dbReference>
<dbReference type="InterPro" id="IPR051814">
    <property type="entry name" value="NAD(P)H-dep_FMN_reductase"/>
</dbReference>
<dbReference type="Gene3D" id="3.40.50.360">
    <property type="match status" value="1"/>
</dbReference>
<dbReference type="SUPFAM" id="SSF52218">
    <property type="entry name" value="Flavoproteins"/>
    <property type="match status" value="1"/>
</dbReference>
<dbReference type="EMBL" id="JBHSBH010000008">
    <property type="protein sequence ID" value="MFC3996711.1"/>
    <property type="molecule type" value="Genomic_DNA"/>
</dbReference>
<dbReference type="PANTHER" id="PTHR43408">
    <property type="entry name" value="FMN REDUCTASE (NADPH)"/>
    <property type="match status" value="1"/>
</dbReference>
<keyword evidence="2" id="KW-0288">FMN</keyword>
<proteinExistence type="predicted"/>
<evidence type="ECO:0000256" key="1">
    <source>
        <dbReference type="ARBA" id="ARBA00022630"/>
    </source>
</evidence>
<dbReference type="RefSeq" id="WP_378533024.1">
    <property type="nucleotide sequence ID" value="NZ_JBHSBH010000008.1"/>
</dbReference>
<evidence type="ECO:0000256" key="2">
    <source>
        <dbReference type="ARBA" id="ARBA00022643"/>
    </source>
</evidence>
<evidence type="ECO:0000313" key="5">
    <source>
        <dbReference type="EMBL" id="MFC3996711.1"/>
    </source>
</evidence>
<organism evidence="5 6">
    <name type="scientific">Nocardiopsis sediminis</name>
    <dbReference type="NCBI Taxonomy" id="1778267"/>
    <lineage>
        <taxon>Bacteria</taxon>
        <taxon>Bacillati</taxon>
        <taxon>Actinomycetota</taxon>
        <taxon>Actinomycetes</taxon>
        <taxon>Streptosporangiales</taxon>
        <taxon>Nocardiopsidaceae</taxon>
        <taxon>Nocardiopsis</taxon>
    </lineage>
</organism>
<dbReference type="NCBIfam" id="TIGR04037">
    <property type="entry name" value="LLM_duo_CE1759"/>
    <property type="match status" value="1"/>
</dbReference>
<protein>
    <submittedName>
        <fullName evidence="5">CE1759 family FMN reductase</fullName>
        <ecNumber evidence="5">1.-.-.-</ecNumber>
    </submittedName>
</protein>
<evidence type="ECO:0000313" key="6">
    <source>
        <dbReference type="Proteomes" id="UP001595847"/>
    </source>
</evidence>
<gene>
    <name evidence="5" type="ORF">ACFOVU_12350</name>
</gene>
<keyword evidence="6" id="KW-1185">Reference proteome</keyword>
<reference evidence="6" key="1">
    <citation type="journal article" date="2019" name="Int. J. Syst. Evol. Microbiol.">
        <title>The Global Catalogue of Microorganisms (GCM) 10K type strain sequencing project: providing services to taxonomists for standard genome sequencing and annotation.</title>
        <authorList>
            <consortium name="The Broad Institute Genomics Platform"/>
            <consortium name="The Broad Institute Genome Sequencing Center for Infectious Disease"/>
            <person name="Wu L."/>
            <person name="Ma J."/>
        </authorList>
    </citation>
    <scope>NUCLEOTIDE SEQUENCE [LARGE SCALE GENOMIC DNA]</scope>
    <source>
        <strain evidence="6">TBRC 1826</strain>
    </source>
</reference>
<evidence type="ECO:0000259" key="4">
    <source>
        <dbReference type="Pfam" id="PF03358"/>
    </source>
</evidence>
<dbReference type="GO" id="GO:0016491">
    <property type="term" value="F:oxidoreductase activity"/>
    <property type="evidence" value="ECO:0007669"/>
    <property type="project" value="UniProtKB-KW"/>
</dbReference>
<comment type="caution">
    <text evidence="5">The sequence shown here is derived from an EMBL/GenBank/DDBJ whole genome shotgun (WGS) entry which is preliminary data.</text>
</comment>
<dbReference type="InterPro" id="IPR005025">
    <property type="entry name" value="FMN_Rdtase-like_dom"/>
</dbReference>
<accession>A0ABV8FKP0</accession>
<evidence type="ECO:0000256" key="3">
    <source>
        <dbReference type="ARBA" id="ARBA00023002"/>
    </source>
</evidence>
<feature type="domain" description="NADPH-dependent FMN reductase-like" evidence="4">
    <location>
        <begin position="17"/>
        <end position="167"/>
    </location>
</feature>
<keyword evidence="1" id="KW-0285">Flavoprotein</keyword>
<name>A0ABV8FKP0_9ACTN</name>
<dbReference type="InterPro" id="IPR023932">
    <property type="entry name" value="CE1759_FMN_reduct"/>
</dbReference>